<keyword evidence="16" id="KW-1185">Reference proteome</keyword>
<name>A0ABD1J0H9_9TELE</name>
<keyword evidence="7" id="KW-0597">Phosphoprotein</keyword>
<dbReference type="GO" id="GO:0005634">
    <property type="term" value="C:nucleus"/>
    <property type="evidence" value="ECO:0007669"/>
    <property type="project" value="UniProtKB-SubCell"/>
</dbReference>
<keyword evidence="13" id="KW-0812">Transmembrane</keyword>
<evidence type="ECO:0000313" key="15">
    <source>
        <dbReference type="EMBL" id="KAL2080669.1"/>
    </source>
</evidence>
<keyword evidence="5" id="KW-1003">Cell membrane</keyword>
<keyword evidence="9" id="KW-0564">Palmitate</keyword>
<sequence>MVQKPDLWPRIILFGGLVCAGIFLFSGNGLTGVMLRKRSLGTSAFFFYLEITNRTFNNYLLDPSSDYYKSLRSEVEDLMNTVFNCSTCSTKNGYRGISDMTFRNGSLVIVKMTLVFYNQPINTFVVKYLFIRSIKVNPPNYININLEYTSDVQTPVVATSEATPTTPMATQTSLPTSIASPVTSPGLTTLKVSDSTVPTLDPNSTSSGLTTSPEPMTKDLKSSSPVTQSSHGSTGGPGTSSGSVTFSSGWTSTPSDMNTTEVTTSHTPSNTSSISPTTGGSTSSSGQETTPHFVTDSPNTPKQGNQGKTTTTTTANGSGSKLRPYWLDWVPGWAIALLVLAALILLLLIILFIMLLVRWCCMEEEKQPPPVSDPYPRFAPSPAPTYVYHSPAPVQKDMSDDHPDKAKKNRTGLYMVNP</sequence>
<dbReference type="Proteomes" id="UP001591681">
    <property type="component" value="Unassembled WGS sequence"/>
</dbReference>
<evidence type="ECO:0000256" key="6">
    <source>
        <dbReference type="ARBA" id="ARBA00022490"/>
    </source>
</evidence>
<keyword evidence="13" id="KW-1133">Transmembrane helix</keyword>
<dbReference type="EMBL" id="JBHFQA010000021">
    <property type="protein sequence ID" value="KAL2080669.1"/>
    <property type="molecule type" value="Genomic_DNA"/>
</dbReference>
<feature type="transmembrane region" description="Helical" evidence="13">
    <location>
        <begin position="330"/>
        <end position="357"/>
    </location>
</feature>
<evidence type="ECO:0000313" key="16">
    <source>
        <dbReference type="Proteomes" id="UP001591681"/>
    </source>
</evidence>
<evidence type="ECO:0000256" key="10">
    <source>
        <dbReference type="ARBA" id="ARBA00023242"/>
    </source>
</evidence>
<gene>
    <name evidence="15" type="ORF">ACEWY4_024462</name>
</gene>
<keyword evidence="13" id="KW-0472">Membrane</keyword>
<evidence type="ECO:0000256" key="3">
    <source>
        <dbReference type="ARBA" id="ARBA00004496"/>
    </source>
</evidence>
<feature type="compositionally biased region" description="Low complexity" evidence="12">
    <location>
        <begin position="240"/>
        <end position="253"/>
    </location>
</feature>
<keyword evidence="8" id="KW-0068">Autocatalytic cleavage</keyword>
<dbReference type="Gene3D" id="3.30.70.960">
    <property type="entry name" value="SEA domain"/>
    <property type="match status" value="1"/>
</dbReference>
<dbReference type="PANTHER" id="PTHR10006">
    <property type="entry name" value="MUCIN-1-RELATED"/>
    <property type="match status" value="1"/>
</dbReference>
<evidence type="ECO:0000259" key="14">
    <source>
        <dbReference type="PROSITE" id="PS50024"/>
    </source>
</evidence>
<comment type="caution">
    <text evidence="15">The sequence shown here is derived from an EMBL/GenBank/DDBJ whole genome shotgun (WGS) entry which is preliminary data.</text>
</comment>
<proteinExistence type="predicted"/>
<feature type="region of interest" description="Disordered" evidence="12">
    <location>
        <begin position="161"/>
        <end position="317"/>
    </location>
</feature>
<evidence type="ECO:0000256" key="1">
    <source>
        <dbReference type="ARBA" id="ARBA00004123"/>
    </source>
</evidence>
<evidence type="ECO:0000256" key="7">
    <source>
        <dbReference type="ARBA" id="ARBA00022553"/>
    </source>
</evidence>
<evidence type="ECO:0000256" key="12">
    <source>
        <dbReference type="SAM" id="MobiDB-lite"/>
    </source>
</evidence>
<evidence type="ECO:0000256" key="9">
    <source>
        <dbReference type="ARBA" id="ARBA00023139"/>
    </source>
</evidence>
<evidence type="ECO:0000256" key="8">
    <source>
        <dbReference type="ARBA" id="ARBA00022813"/>
    </source>
</evidence>
<feature type="compositionally biased region" description="Polar residues" evidence="12">
    <location>
        <begin position="161"/>
        <end position="214"/>
    </location>
</feature>
<feature type="compositionally biased region" description="Polar residues" evidence="12">
    <location>
        <begin position="296"/>
        <end position="308"/>
    </location>
</feature>
<feature type="domain" description="SEA" evidence="14">
    <location>
        <begin position="41"/>
        <end position="154"/>
    </location>
</feature>
<dbReference type="InterPro" id="IPR000082">
    <property type="entry name" value="SEA_dom"/>
</dbReference>
<evidence type="ECO:0000256" key="4">
    <source>
        <dbReference type="ARBA" id="ARBA00014269"/>
    </source>
</evidence>
<evidence type="ECO:0000256" key="2">
    <source>
        <dbReference type="ARBA" id="ARBA00004247"/>
    </source>
</evidence>
<evidence type="ECO:0000256" key="5">
    <source>
        <dbReference type="ARBA" id="ARBA00022475"/>
    </source>
</evidence>
<comment type="subcellular location">
    <subcellularLocation>
        <location evidence="2">Apical cell membrane</location>
        <topology evidence="2">Single-pass type I membrane protein</topology>
    </subcellularLocation>
    <subcellularLocation>
        <location evidence="3">Cytoplasm</location>
    </subcellularLocation>
    <subcellularLocation>
        <location evidence="1">Nucleus</location>
    </subcellularLocation>
</comment>
<keyword evidence="6" id="KW-0963">Cytoplasm</keyword>
<reference evidence="15 16" key="1">
    <citation type="submission" date="2024-09" db="EMBL/GenBank/DDBJ databases">
        <title>A chromosome-level genome assembly of Gray's grenadier anchovy, Coilia grayii.</title>
        <authorList>
            <person name="Fu Z."/>
        </authorList>
    </citation>
    <scope>NUCLEOTIDE SEQUENCE [LARGE SCALE GENOMIC DNA]</scope>
    <source>
        <strain evidence="15">G4</strain>
        <tissue evidence="15">Muscle</tissue>
    </source>
</reference>
<dbReference type="SMART" id="SM00200">
    <property type="entry name" value="SEA"/>
    <property type="match status" value="1"/>
</dbReference>
<feature type="transmembrane region" description="Helical" evidence="13">
    <location>
        <begin position="12"/>
        <end position="35"/>
    </location>
</feature>
<evidence type="ECO:0000256" key="13">
    <source>
        <dbReference type="SAM" id="Phobius"/>
    </source>
</evidence>
<dbReference type="Pfam" id="PF01390">
    <property type="entry name" value="SEA"/>
    <property type="match status" value="1"/>
</dbReference>
<dbReference type="PANTHER" id="PTHR10006:SF19">
    <property type="entry name" value="MUCIN-1"/>
    <property type="match status" value="1"/>
</dbReference>
<dbReference type="InterPro" id="IPR036364">
    <property type="entry name" value="SEA_dom_sf"/>
</dbReference>
<feature type="compositionally biased region" description="Basic and acidic residues" evidence="12">
    <location>
        <begin position="397"/>
        <end position="406"/>
    </location>
</feature>
<dbReference type="PROSITE" id="PS50024">
    <property type="entry name" value="SEA"/>
    <property type="match status" value="1"/>
</dbReference>
<organism evidence="15 16">
    <name type="scientific">Coilia grayii</name>
    <name type="common">Gray's grenadier anchovy</name>
    <dbReference type="NCBI Taxonomy" id="363190"/>
    <lineage>
        <taxon>Eukaryota</taxon>
        <taxon>Metazoa</taxon>
        <taxon>Chordata</taxon>
        <taxon>Craniata</taxon>
        <taxon>Vertebrata</taxon>
        <taxon>Euteleostomi</taxon>
        <taxon>Actinopterygii</taxon>
        <taxon>Neopterygii</taxon>
        <taxon>Teleostei</taxon>
        <taxon>Clupei</taxon>
        <taxon>Clupeiformes</taxon>
        <taxon>Clupeoidei</taxon>
        <taxon>Engraulidae</taxon>
        <taxon>Coilinae</taxon>
        <taxon>Coilia</taxon>
    </lineage>
</organism>
<dbReference type="SUPFAM" id="SSF82671">
    <property type="entry name" value="SEA domain"/>
    <property type="match status" value="1"/>
</dbReference>
<dbReference type="GO" id="GO:0005737">
    <property type="term" value="C:cytoplasm"/>
    <property type="evidence" value="ECO:0007669"/>
    <property type="project" value="UniProtKB-SubCell"/>
</dbReference>
<dbReference type="GO" id="GO:0016324">
    <property type="term" value="C:apical plasma membrane"/>
    <property type="evidence" value="ECO:0007669"/>
    <property type="project" value="UniProtKB-SubCell"/>
</dbReference>
<feature type="region of interest" description="Disordered" evidence="12">
    <location>
        <begin position="389"/>
        <end position="418"/>
    </location>
</feature>
<keyword evidence="10" id="KW-0539">Nucleus</keyword>
<protein>
    <recommendedName>
        <fullName evidence="4">Mucin-1</fullName>
    </recommendedName>
</protein>
<keyword evidence="11" id="KW-0449">Lipoprotein</keyword>
<dbReference type="AlphaFoldDB" id="A0ABD1J0H9"/>
<accession>A0ABD1J0H9</accession>
<feature type="compositionally biased region" description="Low complexity" evidence="12">
    <location>
        <begin position="263"/>
        <end position="291"/>
    </location>
</feature>
<evidence type="ECO:0000256" key="11">
    <source>
        <dbReference type="ARBA" id="ARBA00023288"/>
    </source>
</evidence>